<organism evidence="2 3">
    <name type="scientific">Clavelina lepadiformis</name>
    <name type="common">Light-bulb sea squirt</name>
    <name type="synonym">Ascidia lepadiformis</name>
    <dbReference type="NCBI Taxonomy" id="159417"/>
    <lineage>
        <taxon>Eukaryota</taxon>
        <taxon>Metazoa</taxon>
        <taxon>Chordata</taxon>
        <taxon>Tunicata</taxon>
        <taxon>Ascidiacea</taxon>
        <taxon>Aplousobranchia</taxon>
        <taxon>Clavelinidae</taxon>
        <taxon>Clavelina</taxon>
    </lineage>
</organism>
<dbReference type="Proteomes" id="UP001642483">
    <property type="component" value="Unassembled WGS sequence"/>
</dbReference>
<reference evidence="2 3" key="1">
    <citation type="submission" date="2024-02" db="EMBL/GenBank/DDBJ databases">
        <authorList>
            <person name="Daric V."/>
            <person name="Darras S."/>
        </authorList>
    </citation>
    <scope>NUCLEOTIDE SEQUENCE [LARGE SCALE GENOMIC DNA]</scope>
</reference>
<feature type="region of interest" description="Disordered" evidence="1">
    <location>
        <begin position="122"/>
        <end position="149"/>
    </location>
</feature>
<proteinExistence type="predicted"/>
<evidence type="ECO:0000313" key="3">
    <source>
        <dbReference type="Proteomes" id="UP001642483"/>
    </source>
</evidence>
<accession>A0ABP0FL06</accession>
<sequence>MGLSEILHVNLVFFELPFHKMPLKTMIHVYGSSVTFVIRQLEVLTGAIVVLLWPHLVRQDEISSPSHFSFNVLLIETCLVKILVQANNNSRVVGSLPWLGGNDSDRQTIGCLFRPARCQDDLHHSGQSKRSKPGYGREAAAISTTQCQS</sequence>
<evidence type="ECO:0000313" key="2">
    <source>
        <dbReference type="EMBL" id="CAK8679356.1"/>
    </source>
</evidence>
<dbReference type="EMBL" id="CAWYQH010000057">
    <property type="protein sequence ID" value="CAK8679356.1"/>
    <property type="molecule type" value="Genomic_DNA"/>
</dbReference>
<name>A0ABP0FL06_CLALP</name>
<comment type="caution">
    <text evidence="2">The sequence shown here is derived from an EMBL/GenBank/DDBJ whole genome shotgun (WGS) entry which is preliminary data.</text>
</comment>
<protein>
    <submittedName>
        <fullName evidence="2">Uncharacterized protein</fullName>
    </submittedName>
</protein>
<evidence type="ECO:0000256" key="1">
    <source>
        <dbReference type="SAM" id="MobiDB-lite"/>
    </source>
</evidence>
<keyword evidence="3" id="KW-1185">Reference proteome</keyword>
<gene>
    <name evidence="2" type="ORF">CVLEPA_LOCUS9601</name>
</gene>